<dbReference type="InterPro" id="IPR036257">
    <property type="entry name" value="Cyt_c_oxidase_su2_TM_sf"/>
</dbReference>
<keyword evidence="7" id="KW-0679">Respiratory chain</keyword>
<evidence type="ECO:0000256" key="6">
    <source>
        <dbReference type="ARBA" id="ARBA00022617"/>
    </source>
</evidence>
<evidence type="ECO:0000256" key="13">
    <source>
        <dbReference type="ARBA" id="ARBA00023004"/>
    </source>
</evidence>
<feature type="domain" description="Cytochrome oxidase subunit II copper A binding" evidence="22">
    <location>
        <begin position="143"/>
        <end position="259"/>
    </location>
</feature>
<dbReference type="InterPro" id="IPR045187">
    <property type="entry name" value="CcO_II"/>
</dbReference>
<sequence length="361" mass="38858">MPKRPPYFAALRVHRRRLFAWRCAAPVLPLAACLAAMREVHAQVQSALAPAGVQAAQILELWHLTLAVCSLVFAAILLACFVALLRAPRADRATPPELRSIEHSEPRLRRPVIVATFVSAVLLAGLVIADVLTDRALSRLPVADAVHVELTGHQWWWEVRYLPSDGAPGFTLANELHVPVGRPVVVSLVAADVIHTFWAPNLHGKKDMIPGQKSTISFRADRAGTYRGQCAEFCGAEHALMAFLVVAEPPAAYDAWAARQRALALAPSGESAMRGQEIFMTGACARCHTISGTSATGRLGPDLSHLASRRTLAAGTLVNDRATLARWIADPGALKPSAMMPPTRLSPSDLDALVAYLGTLE</sequence>
<evidence type="ECO:0000256" key="16">
    <source>
        <dbReference type="ARBA" id="ARBA00024688"/>
    </source>
</evidence>
<evidence type="ECO:0000313" key="25">
    <source>
        <dbReference type="Proteomes" id="UP000054717"/>
    </source>
</evidence>
<dbReference type="SUPFAM" id="SSF49503">
    <property type="entry name" value="Cupredoxins"/>
    <property type="match status" value="1"/>
</dbReference>
<evidence type="ECO:0000256" key="3">
    <source>
        <dbReference type="ARBA" id="ARBA00007866"/>
    </source>
</evidence>
<keyword evidence="12 20" id="KW-1133">Transmembrane helix</keyword>
<dbReference type="STRING" id="326475.AWB66_05093"/>
<dbReference type="InterPro" id="IPR001505">
    <property type="entry name" value="Copper_CuA"/>
</dbReference>
<keyword evidence="10" id="KW-1278">Translocase</keyword>
<keyword evidence="8 20" id="KW-0812">Transmembrane</keyword>
<dbReference type="SUPFAM" id="SSF46626">
    <property type="entry name" value="Cytochrome c"/>
    <property type="match status" value="1"/>
</dbReference>
<keyword evidence="9 19" id="KW-0479">Metal-binding</keyword>
<dbReference type="GO" id="GO:0016491">
    <property type="term" value="F:oxidoreductase activity"/>
    <property type="evidence" value="ECO:0007669"/>
    <property type="project" value="InterPro"/>
</dbReference>
<dbReference type="GO" id="GO:0016020">
    <property type="term" value="C:membrane"/>
    <property type="evidence" value="ECO:0007669"/>
    <property type="project" value="UniProtKB-SubCell"/>
</dbReference>
<keyword evidence="21" id="KW-0732">Signal</keyword>
<protein>
    <recommendedName>
        <fullName evidence="4">cytochrome-c oxidase</fullName>
        <ecNumber evidence="4">7.1.1.9</ecNumber>
    </recommendedName>
    <alternativeName>
        <fullName evidence="17">Cytochrome aa3 subunit 2</fullName>
    </alternativeName>
</protein>
<feature type="chain" id="PRO_5011112879" description="cytochrome-c oxidase" evidence="21">
    <location>
        <begin position="43"/>
        <end position="361"/>
    </location>
</feature>
<evidence type="ECO:0000313" key="24">
    <source>
        <dbReference type="EMBL" id="SAL74940.1"/>
    </source>
</evidence>
<comment type="subcellular location">
    <subcellularLocation>
        <location evidence="1">Membrane</location>
        <topology evidence="1">Multi-pass membrane protein</topology>
    </subcellularLocation>
    <subcellularLocation>
        <location evidence="2">Periplasm</location>
    </subcellularLocation>
</comment>
<dbReference type="AlphaFoldDB" id="A0A158K344"/>
<keyword evidence="14" id="KW-0186">Copper</keyword>
<feature type="domain" description="Cytochrome c" evidence="23">
    <location>
        <begin position="270"/>
        <end position="361"/>
    </location>
</feature>
<evidence type="ECO:0000256" key="7">
    <source>
        <dbReference type="ARBA" id="ARBA00022660"/>
    </source>
</evidence>
<dbReference type="PRINTS" id="PR01166">
    <property type="entry name" value="CYCOXIDASEII"/>
</dbReference>
<dbReference type="InterPro" id="IPR009056">
    <property type="entry name" value="Cyt_c-like_dom"/>
</dbReference>
<comment type="catalytic activity">
    <reaction evidence="18">
        <text>4 Fe(II)-[cytochrome c] + O2 + 8 H(+)(in) = 4 Fe(III)-[cytochrome c] + 2 H2O + 4 H(+)(out)</text>
        <dbReference type="Rhea" id="RHEA:11436"/>
        <dbReference type="Rhea" id="RHEA-COMP:10350"/>
        <dbReference type="Rhea" id="RHEA-COMP:14399"/>
        <dbReference type="ChEBI" id="CHEBI:15377"/>
        <dbReference type="ChEBI" id="CHEBI:15378"/>
        <dbReference type="ChEBI" id="CHEBI:15379"/>
        <dbReference type="ChEBI" id="CHEBI:29033"/>
        <dbReference type="ChEBI" id="CHEBI:29034"/>
        <dbReference type="EC" id="7.1.1.9"/>
    </reaction>
</comment>
<name>A0A158K344_9BURK</name>
<evidence type="ECO:0000256" key="5">
    <source>
        <dbReference type="ARBA" id="ARBA00022448"/>
    </source>
</evidence>
<evidence type="ECO:0000256" key="8">
    <source>
        <dbReference type="ARBA" id="ARBA00022692"/>
    </source>
</evidence>
<comment type="caution">
    <text evidence="24">The sequence shown here is derived from an EMBL/GenBank/DDBJ whole genome shotgun (WGS) entry which is preliminary data.</text>
</comment>
<evidence type="ECO:0000256" key="15">
    <source>
        <dbReference type="ARBA" id="ARBA00023136"/>
    </source>
</evidence>
<evidence type="ECO:0000256" key="9">
    <source>
        <dbReference type="ARBA" id="ARBA00022723"/>
    </source>
</evidence>
<dbReference type="CDD" id="cd04213">
    <property type="entry name" value="CuRO_CcO_Caa3_II"/>
    <property type="match status" value="1"/>
</dbReference>
<dbReference type="Gene3D" id="1.10.287.90">
    <property type="match status" value="1"/>
</dbReference>
<evidence type="ECO:0000259" key="22">
    <source>
        <dbReference type="PROSITE" id="PS50857"/>
    </source>
</evidence>
<evidence type="ECO:0000256" key="10">
    <source>
        <dbReference type="ARBA" id="ARBA00022967"/>
    </source>
</evidence>
<organism evidence="24 25">
    <name type="scientific">Caballeronia telluris</name>
    <dbReference type="NCBI Taxonomy" id="326475"/>
    <lineage>
        <taxon>Bacteria</taxon>
        <taxon>Pseudomonadati</taxon>
        <taxon>Pseudomonadota</taxon>
        <taxon>Betaproteobacteria</taxon>
        <taxon>Burkholderiales</taxon>
        <taxon>Burkholderiaceae</taxon>
        <taxon>Caballeronia</taxon>
    </lineage>
</organism>
<dbReference type="Pfam" id="PF00116">
    <property type="entry name" value="COX2"/>
    <property type="match status" value="1"/>
</dbReference>
<dbReference type="EC" id="7.1.1.9" evidence="4"/>
<proteinExistence type="inferred from homology"/>
<dbReference type="InterPro" id="IPR008972">
    <property type="entry name" value="Cupredoxin"/>
</dbReference>
<evidence type="ECO:0000256" key="2">
    <source>
        <dbReference type="ARBA" id="ARBA00004418"/>
    </source>
</evidence>
<dbReference type="InterPro" id="IPR036909">
    <property type="entry name" value="Cyt_c-like_dom_sf"/>
</dbReference>
<keyword evidence="13 19" id="KW-0408">Iron</keyword>
<evidence type="ECO:0000256" key="14">
    <source>
        <dbReference type="ARBA" id="ARBA00023008"/>
    </source>
</evidence>
<dbReference type="GO" id="GO:0042773">
    <property type="term" value="P:ATP synthesis coupled electron transport"/>
    <property type="evidence" value="ECO:0007669"/>
    <property type="project" value="TreeGrafter"/>
</dbReference>
<reference evidence="24" key="1">
    <citation type="submission" date="2016-01" db="EMBL/GenBank/DDBJ databases">
        <authorList>
            <person name="Peeters Charlotte."/>
        </authorList>
    </citation>
    <scope>NUCLEOTIDE SEQUENCE</scope>
    <source>
        <strain evidence="24">LMG 22936</strain>
    </source>
</reference>
<feature type="signal peptide" evidence="21">
    <location>
        <begin position="1"/>
        <end position="42"/>
    </location>
</feature>
<keyword evidence="25" id="KW-1185">Reference proteome</keyword>
<keyword evidence="11" id="KW-0249">Electron transport</keyword>
<dbReference type="GO" id="GO:0004129">
    <property type="term" value="F:cytochrome-c oxidase activity"/>
    <property type="evidence" value="ECO:0007669"/>
    <property type="project" value="UniProtKB-EC"/>
</dbReference>
<dbReference type="PROSITE" id="PS50857">
    <property type="entry name" value="COX2_CUA"/>
    <property type="match status" value="1"/>
</dbReference>
<evidence type="ECO:0000256" key="1">
    <source>
        <dbReference type="ARBA" id="ARBA00004141"/>
    </source>
</evidence>
<dbReference type="Gene3D" id="2.60.40.420">
    <property type="entry name" value="Cupredoxins - blue copper proteins"/>
    <property type="match status" value="1"/>
</dbReference>
<dbReference type="EMBL" id="FCNZ02000025">
    <property type="protein sequence ID" value="SAL74940.1"/>
    <property type="molecule type" value="Genomic_DNA"/>
</dbReference>
<keyword evidence="6 19" id="KW-0349">Heme</keyword>
<evidence type="ECO:0000256" key="12">
    <source>
        <dbReference type="ARBA" id="ARBA00022989"/>
    </source>
</evidence>
<gene>
    <name evidence="24" type="ORF">AWB66_05093</name>
</gene>
<evidence type="ECO:0000256" key="18">
    <source>
        <dbReference type="ARBA" id="ARBA00047816"/>
    </source>
</evidence>
<dbReference type="GO" id="GO:0020037">
    <property type="term" value="F:heme binding"/>
    <property type="evidence" value="ECO:0007669"/>
    <property type="project" value="InterPro"/>
</dbReference>
<dbReference type="InterPro" id="IPR014222">
    <property type="entry name" value="Cyt_c_oxidase_su2"/>
</dbReference>
<dbReference type="Proteomes" id="UP000054717">
    <property type="component" value="Unassembled WGS sequence"/>
</dbReference>
<evidence type="ECO:0000256" key="19">
    <source>
        <dbReference type="PROSITE-ProRule" id="PRU00433"/>
    </source>
</evidence>
<dbReference type="PROSITE" id="PS00078">
    <property type="entry name" value="COX2"/>
    <property type="match status" value="1"/>
</dbReference>
<dbReference type="Pfam" id="PF00034">
    <property type="entry name" value="Cytochrom_C"/>
    <property type="match status" value="1"/>
</dbReference>
<feature type="transmembrane region" description="Helical" evidence="20">
    <location>
        <begin position="61"/>
        <end position="87"/>
    </location>
</feature>
<keyword evidence="5" id="KW-0813">Transport</keyword>
<dbReference type="PANTHER" id="PTHR22888:SF9">
    <property type="entry name" value="CYTOCHROME C OXIDASE SUBUNIT 2"/>
    <property type="match status" value="1"/>
</dbReference>
<evidence type="ECO:0000256" key="4">
    <source>
        <dbReference type="ARBA" id="ARBA00012949"/>
    </source>
</evidence>
<comment type="function">
    <text evidence="16">Subunits I and II form the functional core of the enzyme complex. Electrons originating in cytochrome c are transferred via heme a and Cu(A) to the binuclear center formed by heme a3 and Cu(B).</text>
</comment>
<dbReference type="InterPro" id="IPR034236">
    <property type="entry name" value="CuRO_CcO_Caa3_II"/>
</dbReference>
<comment type="similarity">
    <text evidence="3">Belongs to the cytochrome c oxidase subunit 2 family.</text>
</comment>
<dbReference type="GO" id="GO:0005507">
    <property type="term" value="F:copper ion binding"/>
    <property type="evidence" value="ECO:0007669"/>
    <property type="project" value="InterPro"/>
</dbReference>
<evidence type="ECO:0000256" key="17">
    <source>
        <dbReference type="ARBA" id="ARBA00031399"/>
    </source>
</evidence>
<dbReference type="InterPro" id="IPR002429">
    <property type="entry name" value="CcO_II-like_C"/>
</dbReference>
<dbReference type="NCBIfam" id="TIGR02866">
    <property type="entry name" value="CoxB"/>
    <property type="match status" value="1"/>
</dbReference>
<evidence type="ECO:0000256" key="11">
    <source>
        <dbReference type="ARBA" id="ARBA00022982"/>
    </source>
</evidence>
<keyword evidence="15 20" id="KW-0472">Membrane</keyword>
<evidence type="ECO:0000256" key="20">
    <source>
        <dbReference type="SAM" id="Phobius"/>
    </source>
</evidence>
<accession>A0A158K344</accession>
<feature type="transmembrane region" description="Helical" evidence="20">
    <location>
        <begin position="108"/>
        <end position="129"/>
    </location>
</feature>
<dbReference type="GO" id="GO:0042597">
    <property type="term" value="C:periplasmic space"/>
    <property type="evidence" value="ECO:0007669"/>
    <property type="project" value="UniProtKB-SubCell"/>
</dbReference>
<evidence type="ECO:0000259" key="23">
    <source>
        <dbReference type="PROSITE" id="PS51007"/>
    </source>
</evidence>
<evidence type="ECO:0000256" key="21">
    <source>
        <dbReference type="SAM" id="SignalP"/>
    </source>
</evidence>
<dbReference type="PANTHER" id="PTHR22888">
    <property type="entry name" value="CYTOCHROME C OXIDASE, SUBUNIT II"/>
    <property type="match status" value="1"/>
</dbReference>
<dbReference type="PROSITE" id="PS51007">
    <property type="entry name" value="CYTC"/>
    <property type="match status" value="1"/>
</dbReference>